<evidence type="ECO:0000313" key="3">
    <source>
        <dbReference type="Proteomes" id="UP000616779"/>
    </source>
</evidence>
<dbReference type="SUPFAM" id="SSF53474">
    <property type="entry name" value="alpha/beta-Hydrolases"/>
    <property type="match status" value="1"/>
</dbReference>
<dbReference type="RefSeq" id="WP_171644578.1">
    <property type="nucleotide sequence ID" value="NZ_WHOA01000122.1"/>
</dbReference>
<evidence type="ECO:0000259" key="1">
    <source>
        <dbReference type="Pfam" id="PF00561"/>
    </source>
</evidence>
<dbReference type="PANTHER" id="PTHR43433">
    <property type="entry name" value="HYDROLASE, ALPHA/BETA FOLD FAMILY PROTEIN"/>
    <property type="match status" value="1"/>
</dbReference>
<feature type="domain" description="AB hydrolase-1" evidence="1">
    <location>
        <begin position="47"/>
        <end position="268"/>
    </location>
</feature>
<dbReference type="Pfam" id="PF00561">
    <property type="entry name" value="Abhydrolase_1"/>
    <property type="match status" value="1"/>
</dbReference>
<dbReference type="InterPro" id="IPR029058">
    <property type="entry name" value="AB_hydrolase_fold"/>
</dbReference>
<accession>A0ABX1XXK6</accession>
<keyword evidence="2" id="KW-0378">Hydrolase</keyword>
<dbReference type="PANTHER" id="PTHR43433:SF5">
    <property type="entry name" value="AB HYDROLASE-1 DOMAIN-CONTAINING PROTEIN"/>
    <property type="match status" value="1"/>
</dbReference>
<evidence type="ECO:0000313" key="2">
    <source>
        <dbReference type="EMBL" id="NOU73252.1"/>
    </source>
</evidence>
<dbReference type="GO" id="GO:0016787">
    <property type="term" value="F:hydrolase activity"/>
    <property type="evidence" value="ECO:0007669"/>
    <property type="project" value="UniProtKB-KW"/>
</dbReference>
<dbReference type="PRINTS" id="PR00111">
    <property type="entry name" value="ABHYDROLASE"/>
</dbReference>
<dbReference type="InterPro" id="IPR000073">
    <property type="entry name" value="AB_hydrolase_1"/>
</dbReference>
<organism evidence="2 3">
    <name type="scientific">Paenibacillus phytorum</name>
    <dbReference type="NCBI Taxonomy" id="2654977"/>
    <lineage>
        <taxon>Bacteria</taxon>
        <taxon>Bacillati</taxon>
        <taxon>Bacillota</taxon>
        <taxon>Bacilli</taxon>
        <taxon>Bacillales</taxon>
        <taxon>Paenibacillaceae</taxon>
        <taxon>Paenibacillus</taxon>
    </lineage>
</organism>
<dbReference type="InterPro" id="IPR050471">
    <property type="entry name" value="AB_hydrolase"/>
</dbReference>
<proteinExistence type="predicted"/>
<gene>
    <name evidence="2" type="ORF">GC098_17805</name>
</gene>
<comment type="caution">
    <text evidence="2">The sequence shown here is derived from an EMBL/GenBank/DDBJ whole genome shotgun (WGS) entry which is preliminary data.</text>
</comment>
<sequence>MNTVKQNGATAETVETSYIEADGIRFAYRIFGKTSDVPLVFTQRFRGTMDDWDPAFVNALAKERTVILFDSAGVGLTSGEVAETFFGTAKYAVTFIEALGLKQVDLLGFSMGGYIAQLVTLDRPDLVRRLILAGTGGGTGEGTQQGKPEVFQVAFKPVNEPEDFLYLFFEQTETSRAAGLEYLERLAGRKDNRAPLVRPESVQAQIKGAMAWGTKSSFDQLGEIKQPVLVANGDNDIMIPTINSYIVSQRIPNAQLIIYPDSGHGFLFQYADLFAEHVSMFLNRD</sequence>
<dbReference type="Gene3D" id="3.40.50.1820">
    <property type="entry name" value="alpha/beta hydrolase"/>
    <property type="match status" value="1"/>
</dbReference>
<reference evidence="2 3" key="1">
    <citation type="submission" date="2019-10" db="EMBL/GenBank/DDBJ databases">
        <title>Description of Paenibacillus terrestris sp. nov.</title>
        <authorList>
            <person name="Carlier A."/>
            <person name="Qi S."/>
        </authorList>
    </citation>
    <scope>NUCLEOTIDE SEQUENCE [LARGE SCALE GENOMIC DNA]</scope>
    <source>
        <strain evidence="2 3">LMG 31458</strain>
    </source>
</reference>
<keyword evidence="3" id="KW-1185">Reference proteome</keyword>
<name>A0ABX1XXK6_9BACL</name>
<dbReference type="EMBL" id="WHOA01000122">
    <property type="protein sequence ID" value="NOU73252.1"/>
    <property type="molecule type" value="Genomic_DNA"/>
</dbReference>
<protein>
    <submittedName>
        <fullName evidence="2">Alpha/beta fold hydrolase</fullName>
    </submittedName>
</protein>
<dbReference type="Proteomes" id="UP000616779">
    <property type="component" value="Unassembled WGS sequence"/>
</dbReference>